<dbReference type="EC" id="1.1.1.22" evidence="3 7"/>
<accession>A0ABX0TL82</accession>
<dbReference type="SUPFAM" id="SSF51735">
    <property type="entry name" value="NAD(P)-binding Rossmann-fold domains"/>
    <property type="match status" value="1"/>
</dbReference>
<dbReference type="Gene3D" id="1.20.5.100">
    <property type="entry name" value="Cytochrome c1, transmembrane anchor, C-terminal"/>
    <property type="match status" value="1"/>
</dbReference>
<evidence type="ECO:0000256" key="1">
    <source>
        <dbReference type="ARBA" id="ARBA00004701"/>
    </source>
</evidence>
<dbReference type="PIRSF" id="PIRSF500134">
    <property type="entry name" value="UDPglc_DH_bac"/>
    <property type="match status" value="1"/>
</dbReference>
<reference evidence="9 10" key="1">
    <citation type="submission" date="2020-03" db="EMBL/GenBank/DDBJ databases">
        <title>Genomic Encyclopedia of Type Strains, Phase III (KMG-III): the genomes of soil and plant-associated and newly described type strains.</title>
        <authorList>
            <person name="Whitman W."/>
        </authorList>
    </citation>
    <scope>NUCLEOTIDE SEQUENCE [LARGE SCALE GENOMIC DNA]</scope>
    <source>
        <strain evidence="9 10">CECT 4207</strain>
    </source>
</reference>
<dbReference type="PIRSF" id="PIRSF000124">
    <property type="entry name" value="UDPglc_GDPman_dh"/>
    <property type="match status" value="1"/>
</dbReference>
<keyword evidence="5 7" id="KW-0520">NAD</keyword>
<evidence type="ECO:0000259" key="8">
    <source>
        <dbReference type="SMART" id="SM00984"/>
    </source>
</evidence>
<dbReference type="Pfam" id="PF03721">
    <property type="entry name" value="UDPG_MGDP_dh_N"/>
    <property type="match status" value="1"/>
</dbReference>
<dbReference type="NCBIfam" id="TIGR03026">
    <property type="entry name" value="NDP-sugDHase"/>
    <property type="match status" value="1"/>
</dbReference>
<organism evidence="9 10">
    <name type="scientific">Paenarthrobacter ilicis</name>
    <dbReference type="NCBI Taxonomy" id="43665"/>
    <lineage>
        <taxon>Bacteria</taxon>
        <taxon>Bacillati</taxon>
        <taxon>Actinomycetota</taxon>
        <taxon>Actinomycetes</taxon>
        <taxon>Micrococcales</taxon>
        <taxon>Micrococcaceae</taxon>
        <taxon>Paenarthrobacter</taxon>
    </lineage>
</organism>
<evidence type="ECO:0000256" key="5">
    <source>
        <dbReference type="ARBA" id="ARBA00023027"/>
    </source>
</evidence>
<comment type="similarity">
    <text evidence="2 7">Belongs to the UDP-glucose/GDP-mannose dehydrogenase family.</text>
</comment>
<evidence type="ECO:0000256" key="7">
    <source>
        <dbReference type="PIRNR" id="PIRNR000124"/>
    </source>
</evidence>
<evidence type="ECO:0000256" key="4">
    <source>
        <dbReference type="ARBA" id="ARBA00023002"/>
    </source>
</evidence>
<evidence type="ECO:0000313" key="10">
    <source>
        <dbReference type="Proteomes" id="UP000802392"/>
    </source>
</evidence>
<dbReference type="Pfam" id="PF00984">
    <property type="entry name" value="UDPG_MGDP_dh"/>
    <property type="match status" value="1"/>
</dbReference>
<feature type="domain" description="UDP-glucose/GDP-mannose dehydrogenase C-terminal" evidence="8">
    <location>
        <begin position="319"/>
        <end position="420"/>
    </location>
</feature>
<comment type="pathway">
    <text evidence="1">Nucleotide-sugar biosynthesis; UDP-alpha-D-glucuronate biosynthesis; UDP-alpha-D-glucuronate from UDP-alpha-D-glucose: step 1/1.</text>
</comment>
<dbReference type="PANTHER" id="PTHR43750:SF3">
    <property type="entry name" value="UDP-GLUCOSE 6-DEHYDROGENASE TUAD"/>
    <property type="match status" value="1"/>
</dbReference>
<dbReference type="PANTHER" id="PTHR43750">
    <property type="entry name" value="UDP-GLUCOSE 6-DEHYDROGENASE TUAD"/>
    <property type="match status" value="1"/>
</dbReference>
<dbReference type="Proteomes" id="UP000802392">
    <property type="component" value="Unassembled WGS sequence"/>
</dbReference>
<comment type="caution">
    <text evidence="9">The sequence shown here is derived from an EMBL/GenBank/DDBJ whole genome shotgun (WGS) entry which is preliminary data.</text>
</comment>
<evidence type="ECO:0000256" key="6">
    <source>
        <dbReference type="ARBA" id="ARBA00047473"/>
    </source>
</evidence>
<dbReference type="InterPro" id="IPR028357">
    <property type="entry name" value="UDPglc_DH_bac"/>
</dbReference>
<evidence type="ECO:0000313" key="9">
    <source>
        <dbReference type="EMBL" id="NIJ02600.1"/>
    </source>
</evidence>
<dbReference type="SUPFAM" id="SSF48179">
    <property type="entry name" value="6-phosphogluconate dehydrogenase C-terminal domain-like"/>
    <property type="match status" value="1"/>
</dbReference>
<sequence length="462" mass="49732">MRITVIGTGYLGATHAACMAELGFDVLGLDVDPARVASLSQGQLPFHEPGLPELLQKHVASGRLRFTSSYEEVGAWGDVHFIGVGTPQHPASGGADMSFVDAATTSLARNITRDALIVGKSTVPVGTTRRLKELVRDNKNPGVNVGIAWNPEFLREGFAVADTLRPDRLVIGVDSPEHELVLREVYEAALEDGVPLISTDFETAELVKVAANAFLATKISFINAFSEITEIAGGDIRTLADAIGLDERIGRRFLNAGVGFGGGCLPKDIRALQARAGELGLSRSMQFLDEVDQINLRRRSRMVRLSRAMLGSLRDREIAVLGVTFKPDSDDVRDSPALDIAEKLRAEGASVSVYDPAGSANAHGRFPRIHYAASMEAAVAGAELVLVLTEWEEFRTLTPEMLASRTNARKIIDGRNVLQVSDWEAAGWSVGAPGRRFWSDRSISPDGALEAGLAELREAAVI</sequence>
<dbReference type="Pfam" id="PF03720">
    <property type="entry name" value="UDPG_MGDP_dh_C"/>
    <property type="match status" value="1"/>
</dbReference>
<evidence type="ECO:0000256" key="2">
    <source>
        <dbReference type="ARBA" id="ARBA00006601"/>
    </source>
</evidence>
<dbReference type="GO" id="GO:0003979">
    <property type="term" value="F:UDP-glucose 6-dehydrogenase activity"/>
    <property type="evidence" value="ECO:0007669"/>
    <property type="project" value="UniProtKB-EC"/>
</dbReference>
<dbReference type="InterPro" id="IPR014026">
    <property type="entry name" value="UDP-Glc/GDP-Man_DH_dimer"/>
</dbReference>
<dbReference type="InterPro" id="IPR001732">
    <property type="entry name" value="UDP-Glc/GDP-Man_DH_N"/>
</dbReference>
<dbReference type="InterPro" id="IPR036220">
    <property type="entry name" value="UDP-Glc/GDP-Man_DH_C_sf"/>
</dbReference>
<dbReference type="InterPro" id="IPR017476">
    <property type="entry name" value="UDP-Glc/GDP-Man"/>
</dbReference>
<dbReference type="RefSeq" id="WP_167267988.1">
    <property type="nucleotide sequence ID" value="NZ_BAAAVO010000009.1"/>
</dbReference>
<evidence type="ECO:0000256" key="3">
    <source>
        <dbReference type="ARBA" id="ARBA00012954"/>
    </source>
</evidence>
<protein>
    <recommendedName>
        <fullName evidence="3 7">UDP-glucose 6-dehydrogenase</fullName>
        <ecNumber evidence="3 7">1.1.1.22</ecNumber>
    </recommendedName>
</protein>
<name>A0ABX0TL82_9MICC</name>
<dbReference type="EMBL" id="JAAOZD010000006">
    <property type="protein sequence ID" value="NIJ02600.1"/>
    <property type="molecule type" value="Genomic_DNA"/>
</dbReference>
<dbReference type="SUPFAM" id="SSF52413">
    <property type="entry name" value="UDP-glucose/GDP-mannose dehydrogenase C-terminal domain"/>
    <property type="match status" value="1"/>
</dbReference>
<dbReference type="SMART" id="SM00984">
    <property type="entry name" value="UDPG_MGDP_dh_C"/>
    <property type="match status" value="1"/>
</dbReference>
<dbReference type="InterPro" id="IPR036291">
    <property type="entry name" value="NAD(P)-bd_dom_sf"/>
</dbReference>
<dbReference type="InterPro" id="IPR014027">
    <property type="entry name" value="UDP-Glc/GDP-Man_DH_C"/>
</dbReference>
<gene>
    <name evidence="9" type="ORF">FHR86_002944</name>
</gene>
<keyword evidence="4 7" id="KW-0560">Oxidoreductase</keyword>
<proteinExistence type="inferred from homology"/>
<dbReference type="InterPro" id="IPR008927">
    <property type="entry name" value="6-PGluconate_DH-like_C_sf"/>
</dbReference>
<dbReference type="Gene3D" id="3.40.50.720">
    <property type="entry name" value="NAD(P)-binding Rossmann-like Domain"/>
    <property type="match status" value="2"/>
</dbReference>
<keyword evidence="10" id="KW-1185">Reference proteome</keyword>
<comment type="catalytic activity">
    <reaction evidence="6 7">
        <text>UDP-alpha-D-glucose + 2 NAD(+) + H2O = UDP-alpha-D-glucuronate + 2 NADH + 3 H(+)</text>
        <dbReference type="Rhea" id="RHEA:23596"/>
        <dbReference type="ChEBI" id="CHEBI:15377"/>
        <dbReference type="ChEBI" id="CHEBI:15378"/>
        <dbReference type="ChEBI" id="CHEBI:57540"/>
        <dbReference type="ChEBI" id="CHEBI:57945"/>
        <dbReference type="ChEBI" id="CHEBI:58052"/>
        <dbReference type="ChEBI" id="CHEBI:58885"/>
        <dbReference type="EC" id="1.1.1.22"/>
    </reaction>
</comment>